<feature type="transmembrane region" description="Helical" evidence="5">
    <location>
        <begin position="269"/>
        <end position="288"/>
    </location>
</feature>
<dbReference type="GO" id="GO:0022857">
    <property type="term" value="F:transmembrane transporter activity"/>
    <property type="evidence" value="ECO:0007669"/>
    <property type="project" value="InterPro"/>
</dbReference>
<evidence type="ECO:0000256" key="5">
    <source>
        <dbReference type="SAM" id="Phobius"/>
    </source>
</evidence>
<proteinExistence type="predicted"/>
<feature type="transmembrane region" description="Helical" evidence="5">
    <location>
        <begin position="202"/>
        <end position="220"/>
    </location>
</feature>
<dbReference type="RefSeq" id="WP_113696730.1">
    <property type="nucleotide sequence ID" value="NZ_CP015163.1"/>
</dbReference>
<keyword evidence="4 5" id="KW-0472">Membrane</keyword>
<feature type="transmembrane region" description="Helical" evidence="5">
    <location>
        <begin position="331"/>
        <end position="353"/>
    </location>
</feature>
<keyword evidence="3 5" id="KW-1133">Transmembrane helix</keyword>
<sequence>MVSARTAVFVVFALNGCALGSWAPRVPALTEQVGAVPGSLGLALLGASLGLLLAATVTGRLVEWLGARLVMALSTVAAALVLAALGLTTSVLWLGIALFAMGAAIGVLDVSMNVAAVFVERDAGKPLMPVFHAGFSFGALGGALFAGLAASHGWTPMRQFAVAAVFAILVLFAVVKALPGVKPKHETSEKPTSAVPPIKRPVLWLLAAIALCSAIAEGASSDWSALLLVSEHGIAEGPAALAYAGFSLAMAIARLSGGFLQTKLGARQVLAGGALLAAIGLLAAALISSPVLGFAGFALAGAGLAASFPVALGLAGEAGKRADGGGGEREIAFVTSVAYTGFLAGPPVIGGIAQLTSLSTSFVVVALVGALIAPATVAALRAGRRERERSYC</sequence>
<evidence type="ECO:0000313" key="7">
    <source>
        <dbReference type="EMBL" id="AXB47674.1"/>
    </source>
</evidence>
<dbReference type="Proteomes" id="UP000250434">
    <property type="component" value="Chromosome"/>
</dbReference>
<evidence type="ECO:0000256" key="2">
    <source>
        <dbReference type="ARBA" id="ARBA00022692"/>
    </source>
</evidence>
<evidence type="ECO:0000256" key="3">
    <source>
        <dbReference type="ARBA" id="ARBA00022989"/>
    </source>
</evidence>
<feature type="transmembrane region" description="Helical" evidence="5">
    <location>
        <begin position="240"/>
        <end position="257"/>
    </location>
</feature>
<feature type="transmembrane region" description="Helical" evidence="5">
    <location>
        <begin position="294"/>
        <end position="319"/>
    </location>
</feature>
<reference evidence="7 8" key="1">
    <citation type="submission" date="2016-04" db="EMBL/GenBank/DDBJ databases">
        <title>Complete genome sequence and analysis of deep-sea sediment isolate, Amycolatopsis sp. WP1.</title>
        <authorList>
            <person name="Wang H."/>
            <person name="Chen S."/>
            <person name="Wu Q."/>
        </authorList>
    </citation>
    <scope>NUCLEOTIDE SEQUENCE [LARGE SCALE GENOMIC DNA]</scope>
    <source>
        <strain evidence="7 8">WP1</strain>
    </source>
</reference>
<comment type="subcellular location">
    <subcellularLocation>
        <location evidence="1">Cell membrane</location>
        <topology evidence="1">Multi-pass membrane protein</topology>
    </subcellularLocation>
</comment>
<keyword evidence="8" id="KW-1185">Reference proteome</keyword>
<protein>
    <submittedName>
        <fullName evidence="7">MFS transporter</fullName>
    </submittedName>
</protein>
<feature type="transmembrane region" description="Helical" evidence="5">
    <location>
        <begin position="359"/>
        <end position="380"/>
    </location>
</feature>
<gene>
    <name evidence="7" type="ORF">A4R43_38785</name>
</gene>
<dbReference type="EMBL" id="CP015163">
    <property type="protein sequence ID" value="AXB47674.1"/>
    <property type="molecule type" value="Genomic_DNA"/>
</dbReference>
<dbReference type="GO" id="GO:0005886">
    <property type="term" value="C:plasma membrane"/>
    <property type="evidence" value="ECO:0007669"/>
    <property type="project" value="UniProtKB-SubCell"/>
</dbReference>
<dbReference type="InterPro" id="IPR051788">
    <property type="entry name" value="MFS_Transporter"/>
</dbReference>
<organism evidence="7 8">
    <name type="scientific">Amycolatopsis albispora</name>
    <dbReference type="NCBI Taxonomy" id="1804986"/>
    <lineage>
        <taxon>Bacteria</taxon>
        <taxon>Bacillati</taxon>
        <taxon>Actinomycetota</taxon>
        <taxon>Actinomycetes</taxon>
        <taxon>Pseudonocardiales</taxon>
        <taxon>Pseudonocardiaceae</taxon>
        <taxon>Amycolatopsis</taxon>
    </lineage>
</organism>
<dbReference type="InterPro" id="IPR020846">
    <property type="entry name" value="MFS_dom"/>
</dbReference>
<dbReference type="PANTHER" id="PTHR23514:SF13">
    <property type="entry name" value="INNER MEMBRANE PROTEIN YBJJ"/>
    <property type="match status" value="1"/>
</dbReference>
<accession>A0A344LI00</accession>
<feature type="transmembrane region" description="Helical" evidence="5">
    <location>
        <begin position="93"/>
        <end position="118"/>
    </location>
</feature>
<dbReference type="InterPro" id="IPR011701">
    <property type="entry name" value="MFS"/>
</dbReference>
<feature type="transmembrane region" description="Helical" evidence="5">
    <location>
        <begin position="160"/>
        <end position="181"/>
    </location>
</feature>
<dbReference type="PROSITE" id="PS50850">
    <property type="entry name" value="MFS"/>
    <property type="match status" value="1"/>
</dbReference>
<evidence type="ECO:0000259" key="6">
    <source>
        <dbReference type="PROSITE" id="PS50850"/>
    </source>
</evidence>
<dbReference type="Gene3D" id="1.20.1250.20">
    <property type="entry name" value="MFS general substrate transporter like domains"/>
    <property type="match status" value="2"/>
</dbReference>
<name>A0A344LI00_9PSEU</name>
<dbReference type="KEGG" id="aab:A4R43_38785"/>
<dbReference type="SUPFAM" id="SSF103473">
    <property type="entry name" value="MFS general substrate transporter"/>
    <property type="match status" value="1"/>
</dbReference>
<dbReference type="InterPro" id="IPR036259">
    <property type="entry name" value="MFS_trans_sf"/>
</dbReference>
<dbReference type="PANTHER" id="PTHR23514">
    <property type="entry name" value="BYPASS OF STOP CODON PROTEIN 6"/>
    <property type="match status" value="1"/>
</dbReference>
<evidence type="ECO:0000256" key="4">
    <source>
        <dbReference type="ARBA" id="ARBA00023136"/>
    </source>
</evidence>
<evidence type="ECO:0000256" key="1">
    <source>
        <dbReference type="ARBA" id="ARBA00004651"/>
    </source>
</evidence>
<feature type="transmembrane region" description="Helical" evidence="5">
    <location>
        <begin position="130"/>
        <end position="154"/>
    </location>
</feature>
<dbReference type="OrthoDB" id="151222at2"/>
<keyword evidence="2 5" id="KW-0812">Transmembrane</keyword>
<feature type="transmembrane region" description="Helical" evidence="5">
    <location>
        <begin position="36"/>
        <end position="57"/>
    </location>
</feature>
<dbReference type="CDD" id="cd17393">
    <property type="entry name" value="MFS_MosC_like"/>
    <property type="match status" value="1"/>
</dbReference>
<evidence type="ECO:0000313" key="8">
    <source>
        <dbReference type="Proteomes" id="UP000250434"/>
    </source>
</evidence>
<dbReference type="AlphaFoldDB" id="A0A344LI00"/>
<dbReference type="Pfam" id="PF07690">
    <property type="entry name" value="MFS_1"/>
    <property type="match status" value="1"/>
</dbReference>
<feature type="transmembrane region" description="Helical" evidence="5">
    <location>
        <begin position="69"/>
        <end position="87"/>
    </location>
</feature>
<feature type="domain" description="Major facilitator superfamily (MFS) profile" evidence="6">
    <location>
        <begin position="1"/>
        <end position="387"/>
    </location>
</feature>